<organism evidence="2 3">
    <name type="scientific">Gigaspora margarita</name>
    <dbReference type="NCBI Taxonomy" id="4874"/>
    <lineage>
        <taxon>Eukaryota</taxon>
        <taxon>Fungi</taxon>
        <taxon>Fungi incertae sedis</taxon>
        <taxon>Mucoromycota</taxon>
        <taxon>Glomeromycotina</taxon>
        <taxon>Glomeromycetes</taxon>
        <taxon>Diversisporales</taxon>
        <taxon>Gigasporaceae</taxon>
        <taxon>Gigaspora</taxon>
    </lineage>
</organism>
<evidence type="ECO:0000313" key="3">
    <source>
        <dbReference type="Proteomes" id="UP000789901"/>
    </source>
</evidence>
<protein>
    <submittedName>
        <fullName evidence="2">14298_t:CDS:1</fullName>
    </submittedName>
</protein>
<evidence type="ECO:0000256" key="1">
    <source>
        <dbReference type="SAM" id="MobiDB-lite"/>
    </source>
</evidence>
<dbReference type="Proteomes" id="UP000789901">
    <property type="component" value="Unassembled WGS sequence"/>
</dbReference>
<accession>A0ABN7XHB8</accession>
<name>A0ABN7XHB8_GIGMA</name>
<sequence length="121" mass="13497">TSVGGTIRVRFELFKLDDAPLEGECVSTSTNPSIAELIEVYAVKRKKDNTGKAVKVPDLLEKGNVEPKNNEEPKRKMVKKKKMKPVDPSIITNIQPYLVITNLQNKKADITYAQLFQAAPN</sequence>
<feature type="non-terminal residue" evidence="2">
    <location>
        <position position="1"/>
    </location>
</feature>
<dbReference type="EMBL" id="CAJVQB010135154">
    <property type="protein sequence ID" value="CAG8854241.1"/>
    <property type="molecule type" value="Genomic_DNA"/>
</dbReference>
<comment type="caution">
    <text evidence="2">The sequence shown here is derived from an EMBL/GenBank/DDBJ whole genome shotgun (WGS) entry which is preliminary data.</text>
</comment>
<feature type="compositionally biased region" description="Basic and acidic residues" evidence="1">
    <location>
        <begin position="63"/>
        <end position="75"/>
    </location>
</feature>
<feature type="region of interest" description="Disordered" evidence="1">
    <location>
        <begin position="63"/>
        <end position="84"/>
    </location>
</feature>
<feature type="non-terminal residue" evidence="2">
    <location>
        <position position="121"/>
    </location>
</feature>
<keyword evidence="3" id="KW-1185">Reference proteome</keyword>
<evidence type="ECO:0000313" key="2">
    <source>
        <dbReference type="EMBL" id="CAG8854241.1"/>
    </source>
</evidence>
<proteinExistence type="predicted"/>
<reference evidence="2 3" key="1">
    <citation type="submission" date="2021-06" db="EMBL/GenBank/DDBJ databases">
        <authorList>
            <person name="Kallberg Y."/>
            <person name="Tangrot J."/>
            <person name="Rosling A."/>
        </authorList>
    </citation>
    <scope>NUCLEOTIDE SEQUENCE [LARGE SCALE GENOMIC DNA]</scope>
    <source>
        <strain evidence="2 3">120-4 pot B 10/14</strain>
    </source>
</reference>
<gene>
    <name evidence="2" type="ORF">GMARGA_LOCUS43062</name>
</gene>